<dbReference type="Pfam" id="PF00589">
    <property type="entry name" value="Phage_integrase"/>
    <property type="match status" value="1"/>
</dbReference>
<dbReference type="GO" id="GO:0006310">
    <property type="term" value="P:DNA recombination"/>
    <property type="evidence" value="ECO:0007669"/>
    <property type="project" value="UniProtKB-KW"/>
</dbReference>
<reference evidence="3" key="1">
    <citation type="submission" date="2020-10" db="EMBL/GenBank/DDBJ databases">
        <authorList>
            <person name="Gilroy R."/>
        </authorList>
    </citation>
    <scope>NUCLEOTIDE SEQUENCE</scope>
    <source>
        <strain evidence="3">CHK152-2871</strain>
    </source>
</reference>
<dbReference type="GO" id="GO:0003677">
    <property type="term" value="F:DNA binding"/>
    <property type="evidence" value="ECO:0007669"/>
    <property type="project" value="InterPro"/>
</dbReference>
<dbReference type="PANTHER" id="PTHR30349:SF82">
    <property type="entry name" value="INTEGRASE_RECOMBINASE YOEC-RELATED"/>
    <property type="match status" value="1"/>
</dbReference>
<dbReference type="EMBL" id="DVJQ01000042">
    <property type="protein sequence ID" value="HIS74310.1"/>
    <property type="molecule type" value="Genomic_DNA"/>
</dbReference>
<dbReference type="PANTHER" id="PTHR30349">
    <property type="entry name" value="PHAGE INTEGRASE-RELATED"/>
    <property type="match status" value="1"/>
</dbReference>
<dbReference type="InterPro" id="IPR013762">
    <property type="entry name" value="Integrase-like_cat_sf"/>
</dbReference>
<name>A0A9D1FJG0_9BACT</name>
<evidence type="ECO:0000313" key="3">
    <source>
        <dbReference type="EMBL" id="HIS74310.1"/>
    </source>
</evidence>
<organism evidence="3 4">
    <name type="scientific">Candidatus Galligastranaerophilus intestinavium</name>
    <dbReference type="NCBI Taxonomy" id="2840836"/>
    <lineage>
        <taxon>Bacteria</taxon>
        <taxon>Candidatus Galligastranaerophilus</taxon>
    </lineage>
</organism>
<protein>
    <submittedName>
        <fullName evidence="3">Tyrosine-type recombinase/integrase</fullName>
    </submittedName>
</protein>
<dbReference type="PROSITE" id="PS51898">
    <property type="entry name" value="TYR_RECOMBINASE"/>
    <property type="match status" value="1"/>
</dbReference>
<feature type="domain" description="Tyr recombinase" evidence="2">
    <location>
        <begin position="3"/>
        <end position="177"/>
    </location>
</feature>
<keyword evidence="1" id="KW-0233">DNA recombination</keyword>
<dbReference type="Gene3D" id="1.10.443.10">
    <property type="entry name" value="Intergrase catalytic core"/>
    <property type="match status" value="1"/>
</dbReference>
<sequence length="181" mass="21391">MNKKAEPIKNRKDIEKIEQYLKLHNKRDYVIWVLGMNSGLRVSDIVGLNVSDVVNKTHITIVEKKTQKLKSFYINDKLKRVLKDFTKGKNLEEPLFLGKQGKRLDRSQVYRFIVRACKENGITAHVSTHTMRKSFGYHHYQKFKDPIVLQKIFNHSSQRITLMYIGVEQDEIDFSYKNFEL</sequence>
<evidence type="ECO:0000313" key="4">
    <source>
        <dbReference type="Proteomes" id="UP000886865"/>
    </source>
</evidence>
<dbReference type="Proteomes" id="UP000886865">
    <property type="component" value="Unassembled WGS sequence"/>
</dbReference>
<comment type="caution">
    <text evidence="3">The sequence shown here is derived from an EMBL/GenBank/DDBJ whole genome shotgun (WGS) entry which is preliminary data.</text>
</comment>
<proteinExistence type="predicted"/>
<dbReference type="InterPro" id="IPR011010">
    <property type="entry name" value="DNA_brk_join_enz"/>
</dbReference>
<gene>
    <name evidence="3" type="ORF">IAA86_04735</name>
</gene>
<dbReference type="SUPFAM" id="SSF56349">
    <property type="entry name" value="DNA breaking-rejoining enzymes"/>
    <property type="match status" value="1"/>
</dbReference>
<dbReference type="GO" id="GO:0015074">
    <property type="term" value="P:DNA integration"/>
    <property type="evidence" value="ECO:0007669"/>
    <property type="project" value="InterPro"/>
</dbReference>
<dbReference type="InterPro" id="IPR002104">
    <property type="entry name" value="Integrase_catalytic"/>
</dbReference>
<accession>A0A9D1FJG0</accession>
<evidence type="ECO:0000259" key="2">
    <source>
        <dbReference type="PROSITE" id="PS51898"/>
    </source>
</evidence>
<dbReference type="AlphaFoldDB" id="A0A9D1FJG0"/>
<evidence type="ECO:0000256" key="1">
    <source>
        <dbReference type="ARBA" id="ARBA00023172"/>
    </source>
</evidence>
<reference evidence="3" key="2">
    <citation type="journal article" date="2021" name="PeerJ">
        <title>Extensive microbial diversity within the chicken gut microbiome revealed by metagenomics and culture.</title>
        <authorList>
            <person name="Gilroy R."/>
            <person name="Ravi A."/>
            <person name="Getino M."/>
            <person name="Pursley I."/>
            <person name="Horton D.L."/>
            <person name="Alikhan N.F."/>
            <person name="Baker D."/>
            <person name="Gharbi K."/>
            <person name="Hall N."/>
            <person name="Watson M."/>
            <person name="Adriaenssens E.M."/>
            <person name="Foster-Nyarko E."/>
            <person name="Jarju S."/>
            <person name="Secka A."/>
            <person name="Antonio M."/>
            <person name="Oren A."/>
            <person name="Chaudhuri R.R."/>
            <person name="La Ragione R."/>
            <person name="Hildebrand F."/>
            <person name="Pallen M.J."/>
        </authorList>
    </citation>
    <scope>NUCLEOTIDE SEQUENCE</scope>
    <source>
        <strain evidence="3">CHK152-2871</strain>
    </source>
</reference>
<dbReference type="InterPro" id="IPR050090">
    <property type="entry name" value="Tyrosine_recombinase_XerCD"/>
</dbReference>